<sequence length="292" mass="32434">MPLQRDKAKPFHARRNFRPHPRVTPKAIVRERIDTVRKKGIYLLPNLFTLSSLFSGFYAVIIAMAGDFEKAAIAIFVSMILDGCDGRVARLTHTQSSFGVQFDSLADMCAFGMAPAMVVYQWALHDLGRLGWAAAFVYCAGAALRLARFNANVDVVDKGFFQGLPSPAAAALVAGFVWLAVDQRMPVNSDWLPWLAMVITVYAGLTMVCNAPFYSGKSFHYGKSVPFWVLIAAVILLFVLSTDPALMVFILFCLYALSGFAYQFYLWYTGQPNPVIPHRSEVELDEPADQVK</sequence>
<comment type="subcellular location">
    <subcellularLocation>
        <location evidence="2">Endomembrane system</location>
        <topology evidence="2">Multi-pass membrane protein</topology>
    </subcellularLocation>
</comment>
<evidence type="ECO:0000256" key="13">
    <source>
        <dbReference type="ARBA" id="ARBA00023264"/>
    </source>
</evidence>
<protein>
    <recommendedName>
        <fullName evidence="5">CDP-diacylglycerol--serine O-phosphatidyltransferase</fullName>
        <ecNumber evidence="4">2.7.8.8</ecNumber>
    </recommendedName>
    <alternativeName>
        <fullName evidence="14">Phosphatidylserine synthase</fullName>
    </alternativeName>
</protein>
<keyword evidence="6" id="KW-0444">Lipid biosynthesis</keyword>
<dbReference type="InterPro" id="IPR004533">
    <property type="entry name" value="CDP-diaglyc--ser_O-PTrfase"/>
</dbReference>
<name>A0A6I3S0M5_9BURK</name>
<evidence type="ECO:0000313" key="17">
    <source>
        <dbReference type="Proteomes" id="UP000462362"/>
    </source>
</evidence>
<dbReference type="InterPro" id="IPR048254">
    <property type="entry name" value="CDP_ALCOHOL_P_TRANSF_CS"/>
</dbReference>
<dbReference type="GO" id="GO:0016020">
    <property type="term" value="C:membrane"/>
    <property type="evidence" value="ECO:0007669"/>
    <property type="project" value="InterPro"/>
</dbReference>
<dbReference type="GO" id="GO:0012505">
    <property type="term" value="C:endomembrane system"/>
    <property type="evidence" value="ECO:0007669"/>
    <property type="project" value="UniProtKB-SubCell"/>
</dbReference>
<evidence type="ECO:0000256" key="1">
    <source>
        <dbReference type="ARBA" id="ARBA00000287"/>
    </source>
</evidence>
<evidence type="ECO:0000256" key="12">
    <source>
        <dbReference type="ARBA" id="ARBA00023209"/>
    </source>
</evidence>
<dbReference type="GO" id="GO:0008654">
    <property type="term" value="P:phospholipid biosynthetic process"/>
    <property type="evidence" value="ECO:0007669"/>
    <property type="project" value="UniProtKB-KW"/>
</dbReference>
<dbReference type="PANTHER" id="PTHR14269:SF61">
    <property type="entry name" value="CDP-DIACYLGLYCEROL--SERINE O-PHOSPHATIDYLTRANSFERASE"/>
    <property type="match status" value="1"/>
</dbReference>
<keyword evidence="11" id="KW-0472">Membrane</keyword>
<comment type="caution">
    <text evidence="16">The sequence shown here is derived from an EMBL/GenBank/DDBJ whole genome shotgun (WGS) entry which is preliminary data.</text>
</comment>
<organism evidence="16 17">
    <name type="scientific">Parasutterella excrementihominis</name>
    <dbReference type="NCBI Taxonomy" id="487175"/>
    <lineage>
        <taxon>Bacteria</taxon>
        <taxon>Pseudomonadati</taxon>
        <taxon>Pseudomonadota</taxon>
        <taxon>Betaproteobacteria</taxon>
        <taxon>Burkholderiales</taxon>
        <taxon>Sutterellaceae</taxon>
        <taxon>Parasutterella</taxon>
    </lineage>
</organism>
<keyword evidence="7 15" id="KW-0808">Transferase</keyword>
<dbReference type="InterPro" id="IPR000462">
    <property type="entry name" value="CDP-OH_P_trans"/>
</dbReference>
<evidence type="ECO:0000313" key="16">
    <source>
        <dbReference type="EMBL" id="MTU42751.1"/>
    </source>
</evidence>
<evidence type="ECO:0000256" key="8">
    <source>
        <dbReference type="ARBA" id="ARBA00022692"/>
    </source>
</evidence>
<dbReference type="InterPro" id="IPR043130">
    <property type="entry name" value="CDP-OH_PTrfase_TM_dom"/>
</dbReference>
<comment type="catalytic activity">
    <reaction evidence="1">
        <text>a CDP-1,2-diacyl-sn-glycerol + L-serine = a 1,2-diacyl-sn-glycero-3-phospho-L-serine + CMP + H(+)</text>
        <dbReference type="Rhea" id="RHEA:16913"/>
        <dbReference type="ChEBI" id="CHEBI:15378"/>
        <dbReference type="ChEBI" id="CHEBI:33384"/>
        <dbReference type="ChEBI" id="CHEBI:57262"/>
        <dbReference type="ChEBI" id="CHEBI:58332"/>
        <dbReference type="ChEBI" id="CHEBI:60377"/>
        <dbReference type="EC" id="2.7.8.8"/>
    </reaction>
</comment>
<dbReference type="Proteomes" id="UP000462362">
    <property type="component" value="Unassembled WGS sequence"/>
</dbReference>
<comment type="similarity">
    <text evidence="3 15">Belongs to the CDP-alcohol phosphatidyltransferase class-I family.</text>
</comment>
<dbReference type="PROSITE" id="PS00379">
    <property type="entry name" value="CDP_ALCOHOL_P_TRANSF"/>
    <property type="match status" value="1"/>
</dbReference>
<dbReference type="NCBIfam" id="TIGR00473">
    <property type="entry name" value="pssA"/>
    <property type="match status" value="1"/>
</dbReference>
<evidence type="ECO:0000256" key="9">
    <source>
        <dbReference type="ARBA" id="ARBA00022989"/>
    </source>
</evidence>
<evidence type="ECO:0000256" key="11">
    <source>
        <dbReference type="ARBA" id="ARBA00023136"/>
    </source>
</evidence>
<evidence type="ECO:0000256" key="3">
    <source>
        <dbReference type="ARBA" id="ARBA00010441"/>
    </source>
</evidence>
<dbReference type="Gene3D" id="1.20.120.1760">
    <property type="match status" value="1"/>
</dbReference>
<gene>
    <name evidence="16" type="primary">pssA</name>
    <name evidence="16" type="ORF">GMD42_03745</name>
</gene>
<evidence type="ECO:0000256" key="14">
    <source>
        <dbReference type="ARBA" id="ARBA00032361"/>
    </source>
</evidence>
<proteinExistence type="inferred from homology"/>
<keyword evidence="10" id="KW-0443">Lipid metabolism</keyword>
<dbReference type="GO" id="GO:0003882">
    <property type="term" value="F:CDP-diacylglycerol-serine O-phosphatidyltransferase activity"/>
    <property type="evidence" value="ECO:0007669"/>
    <property type="project" value="UniProtKB-EC"/>
</dbReference>
<evidence type="ECO:0000256" key="15">
    <source>
        <dbReference type="RuleBase" id="RU003750"/>
    </source>
</evidence>
<dbReference type="Pfam" id="PF01066">
    <property type="entry name" value="CDP-OH_P_transf"/>
    <property type="match status" value="1"/>
</dbReference>
<keyword evidence="8" id="KW-0812">Transmembrane</keyword>
<keyword evidence="13" id="KW-1208">Phospholipid metabolism</keyword>
<evidence type="ECO:0000256" key="4">
    <source>
        <dbReference type="ARBA" id="ARBA00013174"/>
    </source>
</evidence>
<keyword evidence="9" id="KW-1133">Transmembrane helix</keyword>
<dbReference type="PANTHER" id="PTHR14269">
    <property type="entry name" value="CDP-DIACYLGLYCEROL--GLYCEROL-3-PHOSPHATE 3-PHOSPHATIDYLTRANSFERASE-RELATED"/>
    <property type="match status" value="1"/>
</dbReference>
<evidence type="ECO:0000256" key="7">
    <source>
        <dbReference type="ARBA" id="ARBA00022679"/>
    </source>
</evidence>
<dbReference type="RefSeq" id="WP_008811156.1">
    <property type="nucleotide sequence ID" value="NZ_CAJUON010000010.1"/>
</dbReference>
<dbReference type="EMBL" id="WNCL01000007">
    <property type="protein sequence ID" value="MTU42751.1"/>
    <property type="molecule type" value="Genomic_DNA"/>
</dbReference>
<reference evidence="16 17" key="1">
    <citation type="journal article" date="2019" name="Nat. Med.">
        <title>A library of human gut bacterial isolates paired with longitudinal multiomics data enables mechanistic microbiome research.</title>
        <authorList>
            <person name="Poyet M."/>
            <person name="Groussin M."/>
            <person name="Gibbons S.M."/>
            <person name="Avila-Pacheco J."/>
            <person name="Jiang X."/>
            <person name="Kearney S.M."/>
            <person name="Perrotta A.R."/>
            <person name="Berdy B."/>
            <person name="Zhao S."/>
            <person name="Lieberman T.D."/>
            <person name="Swanson P.K."/>
            <person name="Smith M."/>
            <person name="Roesemann S."/>
            <person name="Alexander J.E."/>
            <person name="Rich S.A."/>
            <person name="Livny J."/>
            <person name="Vlamakis H."/>
            <person name="Clish C."/>
            <person name="Bullock K."/>
            <person name="Deik A."/>
            <person name="Scott J."/>
            <person name="Pierce K.A."/>
            <person name="Xavier R.J."/>
            <person name="Alm E.J."/>
        </authorList>
    </citation>
    <scope>NUCLEOTIDE SEQUENCE [LARGE SCALE GENOMIC DNA]</scope>
    <source>
        <strain evidence="16 17">BIOML-A2</strain>
    </source>
</reference>
<evidence type="ECO:0000256" key="2">
    <source>
        <dbReference type="ARBA" id="ARBA00004127"/>
    </source>
</evidence>
<dbReference type="InterPro" id="IPR050324">
    <property type="entry name" value="CDP-alcohol_PTase-I"/>
</dbReference>
<accession>A0A6I3S0M5</accession>
<dbReference type="EC" id="2.7.8.8" evidence="4"/>
<dbReference type="AlphaFoldDB" id="A0A6I3S0M5"/>
<evidence type="ECO:0000256" key="10">
    <source>
        <dbReference type="ARBA" id="ARBA00023098"/>
    </source>
</evidence>
<keyword evidence="12" id="KW-0594">Phospholipid biosynthesis</keyword>
<evidence type="ECO:0000256" key="5">
    <source>
        <dbReference type="ARBA" id="ARBA00017171"/>
    </source>
</evidence>
<evidence type="ECO:0000256" key="6">
    <source>
        <dbReference type="ARBA" id="ARBA00022516"/>
    </source>
</evidence>